<dbReference type="GO" id="GO:0016787">
    <property type="term" value="F:hydrolase activity"/>
    <property type="evidence" value="ECO:0007669"/>
    <property type="project" value="UniProtKB-KW"/>
</dbReference>
<reference evidence="2 4" key="1">
    <citation type="submission" date="2014-12" db="EMBL/GenBank/DDBJ databases">
        <title>Comparative genome analysis of Bacillus coagulans HM-08, Clostridium butyricum HM-68, Bacillus subtilis HM-66 and Bacillus licheniformis BL-09.</title>
        <authorList>
            <person name="Zhang H."/>
        </authorList>
    </citation>
    <scope>NUCLEOTIDE SEQUENCE [LARGE SCALE GENOMIC DNA]</scope>
    <source>
        <strain evidence="2 4">HM-66</strain>
    </source>
</reference>
<dbReference type="CDD" id="cd02549">
    <property type="entry name" value="Peptidase_C39A"/>
    <property type="match status" value="1"/>
</dbReference>
<dbReference type="PATRIC" id="fig|1423.169.peg.2912"/>
<feature type="domain" description="Peptidase C39-like" evidence="1">
    <location>
        <begin position="62"/>
        <end position="222"/>
    </location>
</feature>
<dbReference type="EMBL" id="JAGFPW010000002">
    <property type="protein sequence ID" value="MBO3793496.1"/>
    <property type="molecule type" value="Genomic_DNA"/>
</dbReference>
<evidence type="ECO:0000259" key="1">
    <source>
        <dbReference type="Pfam" id="PF13529"/>
    </source>
</evidence>
<dbReference type="SMR" id="A0A085C4I8"/>
<organism evidence="2 4">
    <name type="scientific">Bacillus subtilis</name>
    <dbReference type="NCBI Taxonomy" id="1423"/>
    <lineage>
        <taxon>Bacteria</taxon>
        <taxon>Bacillati</taxon>
        <taxon>Bacillota</taxon>
        <taxon>Bacilli</taxon>
        <taxon>Bacillales</taxon>
        <taxon>Bacillaceae</taxon>
        <taxon>Bacillus</taxon>
    </lineage>
</organism>
<gene>
    <name evidence="3" type="ORF">J5227_03985</name>
    <name evidence="2" type="ORF">SC09_contig4orf00687</name>
</gene>
<dbReference type="InterPro" id="IPR039563">
    <property type="entry name" value="Peptidase_C39_single_dom"/>
</dbReference>
<dbReference type="Pfam" id="PF13529">
    <property type="entry name" value="Peptidase_C39_2"/>
    <property type="match status" value="1"/>
</dbReference>
<dbReference type="PIRSF" id="PIRSF032442">
    <property type="entry name" value="UCP032442"/>
    <property type="match status" value="1"/>
</dbReference>
<dbReference type="PANTHER" id="PTHR37806:SF1">
    <property type="entry name" value="PEPTIDASE C39-LIKE DOMAIN-CONTAINING PROTEIN"/>
    <property type="match status" value="1"/>
</dbReference>
<evidence type="ECO:0000313" key="2">
    <source>
        <dbReference type="EMBL" id="KIU05782.1"/>
    </source>
</evidence>
<evidence type="ECO:0000313" key="4">
    <source>
        <dbReference type="Proteomes" id="UP000032247"/>
    </source>
</evidence>
<dbReference type="InterPro" id="IPR039564">
    <property type="entry name" value="Peptidase_C39-like"/>
</dbReference>
<dbReference type="STRING" id="483913.AN935_17580"/>
<proteinExistence type="predicted"/>
<dbReference type="RefSeq" id="WP_003243552.1">
    <property type="nucleotide sequence ID" value="NZ_AP024621.1"/>
</dbReference>
<dbReference type="PANTHER" id="PTHR37806">
    <property type="entry name" value="LMO0724 PROTEIN"/>
    <property type="match status" value="1"/>
</dbReference>
<sequence length="250" mass="27511">MKTLRTLCVLMILSGVIFFGLKIDAKDIDIPFLNSLKKVVSDSDTDSAANSKKELKGSAKPLDVILYNQMDAPRLYNGCEVTSLAMVLNYAGYDVTKNTLANQVATVPLTYSSGLKGDPNDGFVGDMANGPGLGVYHRPIYQLAKTYAGDKVSDLTGKSISAVYQQLEKGNPVWVITTANFTPVDNMQTWKTPNGTIEITYSEHSVAVTGYDDKYVYLNDPYGYKNRKTDRTSFEKAWKQMGSQAVVIQK</sequence>
<name>A0A085C4I8_BACIU</name>
<protein>
    <submittedName>
        <fullName evidence="3">C39 family peptidase</fullName>
    </submittedName>
    <submittedName>
        <fullName evidence="2">Hydrolase</fullName>
    </submittedName>
</protein>
<dbReference type="EMBL" id="JXBC01000013">
    <property type="protein sequence ID" value="KIU05782.1"/>
    <property type="molecule type" value="Genomic_DNA"/>
</dbReference>
<dbReference type="AlphaFoldDB" id="A0A085C4I8"/>
<keyword evidence="2" id="KW-0378">Hydrolase</keyword>
<dbReference type="Gene3D" id="3.90.70.10">
    <property type="entry name" value="Cysteine proteinases"/>
    <property type="match status" value="1"/>
</dbReference>
<evidence type="ECO:0000313" key="3">
    <source>
        <dbReference type="EMBL" id="MBO3793496.1"/>
    </source>
</evidence>
<dbReference type="Proteomes" id="UP000032247">
    <property type="component" value="Unassembled WGS sequence"/>
</dbReference>
<dbReference type="InterPro" id="IPR016997">
    <property type="entry name" value="UCP032442"/>
</dbReference>
<accession>A0A085C4I8</accession>
<reference evidence="3" key="2">
    <citation type="submission" date="2021-03" db="EMBL/GenBank/DDBJ databases">
        <title>Isolation of Bacillus subtilis from fermented food sample.</title>
        <authorList>
            <person name="Lakshmanan V."/>
            <person name="Athira K."/>
            <person name="Rajagopal K."/>
        </authorList>
    </citation>
    <scope>NUCLEOTIDE SEQUENCE</scope>
    <source>
        <strain evidence="3">S1</strain>
    </source>
</reference>
<dbReference type="Proteomes" id="UP000665181">
    <property type="component" value="Unassembled WGS sequence"/>
</dbReference>
<comment type="caution">
    <text evidence="2">The sequence shown here is derived from an EMBL/GenBank/DDBJ whole genome shotgun (WGS) entry which is preliminary data.</text>
</comment>